<dbReference type="Proteomes" id="UP000016665">
    <property type="component" value="Chromosome 2"/>
</dbReference>
<reference evidence="11" key="2">
    <citation type="submission" date="2025-05" db="UniProtKB">
        <authorList>
            <consortium name="Ensembl"/>
        </authorList>
    </citation>
    <scope>IDENTIFICATION</scope>
</reference>
<evidence type="ECO:0000256" key="8">
    <source>
        <dbReference type="ARBA" id="ARBA00074528"/>
    </source>
</evidence>
<dbReference type="Ensembl" id="ENSFALT00000030115.1">
    <property type="protein sequence ID" value="ENSFALP00000017183.1"/>
    <property type="gene ID" value="ENSFALG00000008780.2"/>
</dbReference>
<proteinExistence type="predicted"/>
<dbReference type="InterPro" id="IPR001194">
    <property type="entry name" value="cDENN_dom"/>
</dbReference>
<feature type="region of interest" description="Disordered" evidence="9">
    <location>
        <begin position="124"/>
        <end position="153"/>
    </location>
</feature>
<dbReference type="InterPro" id="IPR005112">
    <property type="entry name" value="dDENN_dom"/>
</dbReference>
<keyword evidence="2" id="KW-0963">Cytoplasm</keyword>
<evidence type="ECO:0000313" key="12">
    <source>
        <dbReference type="Proteomes" id="UP000016665"/>
    </source>
</evidence>
<evidence type="ECO:0000256" key="2">
    <source>
        <dbReference type="ARBA" id="ARBA00022490"/>
    </source>
</evidence>
<accession>U3K2A4</accession>
<dbReference type="GO" id="GO:0032483">
    <property type="term" value="P:regulation of Rab protein signal transduction"/>
    <property type="evidence" value="ECO:0007669"/>
    <property type="project" value="TreeGrafter"/>
</dbReference>
<dbReference type="SMART" id="SM00799">
    <property type="entry name" value="DENN"/>
    <property type="match status" value="1"/>
</dbReference>
<dbReference type="GO" id="GO:0031410">
    <property type="term" value="C:cytoplasmic vesicle"/>
    <property type="evidence" value="ECO:0007669"/>
    <property type="project" value="TreeGrafter"/>
</dbReference>
<reference evidence="11 12" key="1">
    <citation type="journal article" date="2012" name="Nature">
        <title>The genomic landscape of species divergence in Ficedula flycatchers.</title>
        <authorList>
            <person name="Ellegren H."/>
            <person name="Smeds L."/>
            <person name="Burri R."/>
            <person name="Olason P.I."/>
            <person name="Backstrom N."/>
            <person name="Kawakami T."/>
            <person name="Kunstner A."/>
            <person name="Makinen H."/>
            <person name="Nadachowska-Brzyska K."/>
            <person name="Qvarnstrom A."/>
            <person name="Uebbing S."/>
            <person name="Wolf J.B."/>
        </authorList>
    </citation>
    <scope>NUCLEOTIDE SEQUENCE [LARGE SCALE GENOMIC DNA]</scope>
</reference>
<dbReference type="PROSITE" id="PS50211">
    <property type="entry name" value="DENN"/>
    <property type="match status" value="1"/>
</dbReference>
<dbReference type="SMART" id="SM00320">
    <property type="entry name" value="WD40"/>
    <property type="match status" value="3"/>
</dbReference>
<dbReference type="InterPro" id="IPR057977">
    <property type="entry name" value="TPR_DENND3"/>
</dbReference>
<dbReference type="GO" id="GO:0030163">
    <property type="term" value="P:protein catabolic process"/>
    <property type="evidence" value="ECO:0007669"/>
    <property type="project" value="Ensembl"/>
</dbReference>
<evidence type="ECO:0000313" key="11">
    <source>
        <dbReference type="Ensembl" id="ENSFALP00000009158.2"/>
    </source>
</evidence>
<feature type="compositionally biased region" description="Basic residues" evidence="9">
    <location>
        <begin position="124"/>
        <end position="136"/>
    </location>
</feature>
<feature type="domain" description="UDENN" evidence="10">
    <location>
        <begin position="123"/>
        <end position="556"/>
    </location>
</feature>
<dbReference type="eggNOG" id="KOG2127">
    <property type="taxonomic scope" value="Eukaryota"/>
</dbReference>
<dbReference type="InterPro" id="IPR037516">
    <property type="entry name" value="Tripartite_DENN"/>
</dbReference>
<keyword evidence="4" id="KW-0853">WD repeat</keyword>
<dbReference type="SMART" id="SM00801">
    <property type="entry name" value="dDENN"/>
    <property type="match status" value="1"/>
</dbReference>
<dbReference type="Pfam" id="PF02141">
    <property type="entry name" value="DENN"/>
    <property type="match status" value="1"/>
</dbReference>
<dbReference type="GO" id="GO:0005085">
    <property type="term" value="F:guanyl-nucleotide exchange factor activity"/>
    <property type="evidence" value="ECO:0007669"/>
    <property type="project" value="UniProtKB-KW"/>
</dbReference>
<dbReference type="InterPro" id="IPR015943">
    <property type="entry name" value="WD40/YVTN_repeat-like_dom_sf"/>
</dbReference>
<keyword evidence="3" id="KW-0597">Phosphoprotein</keyword>
<dbReference type="Ensembl" id="ENSFALT00000009197.2">
    <property type="protein sequence ID" value="ENSFALP00000009158.2"/>
    <property type="gene ID" value="ENSFALG00000008780.2"/>
</dbReference>
<dbReference type="PANTHER" id="PTHR12296">
    <property type="entry name" value="DENN DOMAIN-CONTAINING PROTEIN 4"/>
    <property type="match status" value="1"/>
</dbReference>
<feature type="region of interest" description="Disordered" evidence="9">
    <location>
        <begin position="1"/>
        <end position="52"/>
    </location>
</feature>
<feature type="compositionally biased region" description="Low complexity" evidence="9">
    <location>
        <begin position="12"/>
        <end position="22"/>
    </location>
</feature>
<dbReference type="InterPro" id="IPR036322">
    <property type="entry name" value="WD40_repeat_dom_sf"/>
</dbReference>
<comment type="subcellular location">
    <subcellularLocation>
        <location evidence="1">Cytoplasm</location>
    </subcellularLocation>
</comment>
<evidence type="ECO:0000256" key="7">
    <source>
        <dbReference type="ARBA" id="ARBA00062438"/>
    </source>
</evidence>
<dbReference type="Pfam" id="PF03456">
    <property type="entry name" value="uDENN"/>
    <property type="match status" value="1"/>
</dbReference>
<keyword evidence="5" id="KW-0344">Guanine-nucleotide releasing factor</keyword>
<protein>
    <recommendedName>
        <fullName evidence="8">DENN domain-containing protein 3</fullName>
    </recommendedName>
</protein>
<keyword evidence="6" id="KW-0677">Repeat</keyword>
<dbReference type="InterPro" id="IPR043153">
    <property type="entry name" value="DENN_C"/>
</dbReference>
<organism evidence="11 12">
    <name type="scientific">Ficedula albicollis</name>
    <name type="common">Collared flycatcher</name>
    <name type="synonym">Muscicapa albicollis</name>
    <dbReference type="NCBI Taxonomy" id="59894"/>
    <lineage>
        <taxon>Eukaryota</taxon>
        <taxon>Metazoa</taxon>
        <taxon>Chordata</taxon>
        <taxon>Craniata</taxon>
        <taxon>Vertebrata</taxon>
        <taxon>Euteleostomi</taxon>
        <taxon>Archelosauria</taxon>
        <taxon>Archosauria</taxon>
        <taxon>Dinosauria</taxon>
        <taxon>Saurischia</taxon>
        <taxon>Theropoda</taxon>
        <taxon>Coelurosauria</taxon>
        <taxon>Aves</taxon>
        <taxon>Neognathae</taxon>
        <taxon>Neoaves</taxon>
        <taxon>Telluraves</taxon>
        <taxon>Australaves</taxon>
        <taxon>Passeriformes</taxon>
        <taxon>Muscicapidae</taxon>
        <taxon>Ficedula</taxon>
    </lineage>
</organism>
<dbReference type="PANTHER" id="PTHR12296:SF21">
    <property type="entry name" value="DENN DOMAIN-CONTAINING PROTEIN 3"/>
    <property type="match status" value="1"/>
</dbReference>
<dbReference type="Pfam" id="PF25570">
    <property type="entry name" value="TPR_DENND3"/>
    <property type="match status" value="1"/>
</dbReference>
<evidence type="ECO:0000256" key="4">
    <source>
        <dbReference type="ARBA" id="ARBA00022574"/>
    </source>
</evidence>
<evidence type="ECO:0000256" key="6">
    <source>
        <dbReference type="ARBA" id="ARBA00022737"/>
    </source>
</evidence>
<evidence type="ECO:0000256" key="5">
    <source>
        <dbReference type="ARBA" id="ARBA00022658"/>
    </source>
</evidence>
<dbReference type="InterPro" id="IPR005113">
    <property type="entry name" value="uDENN_dom"/>
</dbReference>
<dbReference type="InterPro" id="IPR001680">
    <property type="entry name" value="WD40_rpt"/>
</dbReference>
<dbReference type="SUPFAM" id="SSF50978">
    <property type="entry name" value="WD40 repeat-like"/>
    <property type="match status" value="1"/>
</dbReference>
<dbReference type="GeneTree" id="ENSGT00940000155784"/>
<evidence type="ECO:0000256" key="3">
    <source>
        <dbReference type="ARBA" id="ARBA00022553"/>
    </source>
</evidence>
<evidence type="ECO:0000256" key="1">
    <source>
        <dbReference type="ARBA" id="ARBA00004496"/>
    </source>
</evidence>
<dbReference type="Gene3D" id="2.130.10.10">
    <property type="entry name" value="YVTN repeat-like/Quinoprotein amine dehydrogenase"/>
    <property type="match status" value="2"/>
</dbReference>
<dbReference type="Gene3D" id="3.40.50.11500">
    <property type="match status" value="1"/>
</dbReference>
<comment type="subunit">
    <text evidence="7">Forms oligomers. Interacts with 6 of the 7 known isoforms of 14-3-3 proteins.</text>
</comment>
<dbReference type="Gene3D" id="3.30.450.200">
    <property type="match status" value="1"/>
</dbReference>
<name>U3K2A4_FICAL</name>
<dbReference type="STRING" id="59894.ENSFALP00000009158"/>
<keyword evidence="12" id="KW-1185">Reference proteome</keyword>
<dbReference type="GO" id="GO:0008333">
    <property type="term" value="P:endosome to lysosome transport"/>
    <property type="evidence" value="ECO:0007669"/>
    <property type="project" value="Ensembl"/>
</dbReference>
<evidence type="ECO:0000256" key="9">
    <source>
        <dbReference type="SAM" id="MobiDB-lite"/>
    </source>
</evidence>
<gene>
    <name evidence="11" type="primary">DENND3</name>
</gene>
<dbReference type="HOGENOM" id="CLU_280008_0_0_1"/>
<sequence>MRRAVTGGACSRALPGRSAPPRGAGPGGAEGGKAPLSRGKEPLPAGKEPPCPRCAMEDVLPSGLLEICLLVGAPTERVRALLQGTQRKLRNLPPLDPEVLSVFVPPFISRDDVQVINAGNNFNKSKRRSFRKKKERPRTENVKSLNGEQKAPDTEDVVVPKGIDLIALPQLCFPGGLYVTSESKEDHIHFLVFTDVCGNRTYGVVAQYYQSMQDGSTSSNGQSHWESAQTGKVPVCFVPCAICVISRYPYFSALKDCLSSLLVQLRPFRDLDVEEHIKEFAAKLFLIPSPPPGPLHLVFHMKPLQIIIPSREDPDSPIIDLDLHLPLLCFKPEQVLQIMTCILTEQRIVFFSSDWALLTIVAECFMLYLHPLQWQHTFVPILSRQMLDFVMAPTSFLMGCHIDHFDEVSTEGEDLILINIDNGDISHSKMVEEELEIPDVPAQAAETFIKRVEGLQLHFDLELCHLRASTDLGELQTRRRAWQQKLNMDVQQTMLQLIVNIFREVKDHLNYEHRVFNSEEFLKTRAIGDQPFYKKVLETYMFHSFLKARLNRKMDAFARLDLSTRSEEDRLDLMFPSPRRLTIEKMASKRLSAERRASRRMVISMPNLQDFQLPEGPTRNSSLRKVGTAVAMRTPSKSITTFKIPEIHFPLMFQCVHSYYTDFFNHLSKAISALPPENSALLARYFYLRGLVSLMQGKLLNALSDFQNLEKTDLRIFPTDLVRKIVETLPRSERLQADRKPELKRLISRVMEKQREVLKIDDHVKNFELPKTHMQLDDFVKRIQESGIVRDTDTIHRLFDALTVGQQKQIDPETFRDFYNYWKETEAEAQEVNLPPAVIEHLDKNECVYKLSCSVKTNYGVGKIALTQKRLFLLTEGGRPGYVPIAAFRDIEDVKSTTVAFLLLRIPTLRIKTLYKKEVFEANLKTECDLWYLIVKEMWAGKKMAYDHKDPQYIQQALTNVLLMDAVVGALQSSKSIYAASKLSYFDRMKNEVPMMVPKTTSETLKHKINPSAGETVPQAIDVLLYTPGHLDPSERLDNAHPKLWCALNEGKVVVFDASTWSIQQHCFKMGRSKLTCMVMVEQSQVWIGSQDSIIYIINTHSMSCNKQLNDHRSDVTDIVVEKNGTPSEAYSSSLDGMVIAWNISTLKVNRVFQLPCQNLTSMKLHNDQLWCCTRSCILVVSIHEFQVQMKIEHHLRDVCSSFLGFQLFPERDEVWASYSGSSDLYIWNTKDLSSTPQKIHLQDCSEITCMIKVKNQLWVGSSGRLQGKSKGKIYVVSAERRSVDKELLGHADAVRALCSAEDRYVLSGSGKEEGKIAIWKAG</sequence>
<dbReference type="FunFam" id="3.40.50.11500:FF:000008">
    <property type="entry name" value="DENN domain containing 3"/>
    <property type="match status" value="1"/>
</dbReference>
<dbReference type="InterPro" id="IPR051696">
    <property type="entry name" value="DENN_Domain_GEFs"/>
</dbReference>
<evidence type="ECO:0000259" key="10">
    <source>
        <dbReference type="PROSITE" id="PS50211"/>
    </source>
</evidence>